<sequence>MEDDWLTEITLSFGLNAAVVLLCWLRGAPSSTGLRLSSDTRRAVESRNGPSLYATFPGHFSSGLCGEDMQLAGGVVIAVALTAAVAAEITATATNAMENWGVEFALGLSMNVAVVAFCWISGWRPENSGSTIRWYDTHHDEETDNNDELDDVDPIILWSGGVETTVGLVVAVAVMVAVAVDIASETDRNSLKLATY</sequence>
<evidence type="ECO:0000313" key="2">
    <source>
        <dbReference type="EMBL" id="OWZ23956.1"/>
    </source>
</evidence>
<dbReference type="EMBL" id="NBNE01000035">
    <property type="protein sequence ID" value="OWZ23956.1"/>
    <property type="molecule type" value="Genomic_DNA"/>
</dbReference>
<keyword evidence="1" id="KW-0812">Transmembrane</keyword>
<reference evidence="3" key="1">
    <citation type="submission" date="2017-03" db="EMBL/GenBank/DDBJ databases">
        <title>Phytopthora megakarya and P. palmivora, two closely related causual agents of cacao black pod achieved similar genome size and gene model numbers by different mechanisms.</title>
        <authorList>
            <person name="Ali S."/>
            <person name="Shao J."/>
            <person name="Larry D.J."/>
            <person name="Kronmiller B."/>
            <person name="Shen D."/>
            <person name="Strem M.D."/>
            <person name="Melnick R.L."/>
            <person name="Guiltinan M.J."/>
            <person name="Tyler B.M."/>
            <person name="Meinhardt L.W."/>
            <person name="Bailey B.A."/>
        </authorList>
    </citation>
    <scope>NUCLEOTIDE SEQUENCE [LARGE SCALE GENOMIC DNA]</scope>
    <source>
        <strain evidence="3">zdho120</strain>
    </source>
</reference>
<proteinExistence type="predicted"/>
<feature type="transmembrane region" description="Helical" evidence="1">
    <location>
        <begin position="155"/>
        <end position="180"/>
    </location>
</feature>
<keyword evidence="1" id="KW-1133">Transmembrane helix</keyword>
<evidence type="ECO:0000313" key="3">
    <source>
        <dbReference type="Proteomes" id="UP000198211"/>
    </source>
</evidence>
<accession>A0A225X214</accession>
<keyword evidence="3" id="KW-1185">Reference proteome</keyword>
<feature type="transmembrane region" description="Helical" evidence="1">
    <location>
        <begin position="104"/>
        <end position="123"/>
    </location>
</feature>
<organism evidence="2 3">
    <name type="scientific">Phytophthora megakarya</name>
    <dbReference type="NCBI Taxonomy" id="4795"/>
    <lineage>
        <taxon>Eukaryota</taxon>
        <taxon>Sar</taxon>
        <taxon>Stramenopiles</taxon>
        <taxon>Oomycota</taxon>
        <taxon>Peronosporomycetes</taxon>
        <taxon>Peronosporales</taxon>
        <taxon>Peronosporaceae</taxon>
        <taxon>Phytophthora</taxon>
    </lineage>
</organism>
<comment type="caution">
    <text evidence="2">The sequence shown here is derived from an EMBL/GenBank/DDBJ whole genome shotgun (WGS) entry which is preliminary data.</text>
</comment>
<feature type="transmembrane region" description="Helical" evidence="1">
    <location>
        <begin position="6"/>
        <end position="25"/>
    </location>
</feature>
<name>A0A225X214_9STRA</name>
<dbReference type="AlphaFoldDB" id="A0A225X214"/>
<gene>
    <name evidence="2" type="ORF">PHMEG_0001089</name>
</gene>
<protein>
    <submittedName>
        <fullName evidence="2">Uncharacterized protein</fullName>
    </submittedName>
</protein>
<evidence type="ECO:0000256" key="1">
    <source>
        <dbReference type="SAM" id="Phobius"/>
    </source>
</evidence>
<dbReference type="OrthoDB" id="124844at2759"/>
<dbReference type="Proteomes" id="UP000198211">
    <property type="component" value="Unassembled WGS sequence"/>
</dbReference>
<keyword evidence="1" id="KW-0472">Membrane</keyword>